<reference evidence="5 6" key="1">
    <citation type="submission" date="2022-09" db="EMBL/GenBank/DDBJ databases">
        <authorList>
            <person name="Palmer J.M."/>
        </authorList>
    </citation>
    <scope>NUCLEOTIDE SEQUENCE [LARGE SCALE GENOMIC DNA]</scope>
    <source>
        <strain evidence="5 6">DSM 7382</strain>
    </source>
</reference>
<proteinExistence type="inferred from homology"/>
<evidence type="ECO:0000313" key="6">
    <source>
        <dbReference type="Proteomes" id="UP001385951"/>
    </source>
</evidence>
<keyword evidence="3" id="KW-0732">Signal</keyword>
<dbReference type="GO" id="GO:0016787">
    <property type="term" value="F:hydrolase activity"/>
    <property type="evidence" value="ECO:0007669"/>
    <property type="project" value="UniProtKB-KW"/>
</dbReference>
<accession>A0AAW0FUK1</accession>
<organism evidence="5 6">
    <name type="scientific">Cerrena zonata</name>
    <dbReference type="NCBI Taxonomy" id="2478898"/>
    <lineage>
        <taxon>Eukaryota</taxon>
        <taxon>Fungi</taxon>
        <taxon>Dikarya</taxon>
        <taxon>Basidiomycota</taxon>
        <taxon>Agaricomycotina</taxon>
        <taxon>Agaricomycetes</taxon>
        <taxon>Polyporales</taxon>
        <taxon>Cerrenaceae</taxon>
        <taxon>Cerrena</taxon>
    </lineage>
</organism>
<sequence length="672" mass="72933">MLRLSVVSLVILVAIYMRPIAAKGPIRLLYHNDLDLTTVSEHRSVIILAKQSHSLAASACTTLSEQLLDVNQTVFSQEITPVLRSETFQGTFVSRQKFWVASNGKSCRTVDEDGRESTVPCSTQLPALCSQSAGDGATPTPQNLINVTSQDLTFTGFRDIRSFRFLGIPYANKPERFTYASSFTESKSISATKFGSPCVQTGNPSSSEDCLFLNVFTPLLPQGSAPKSSLKPVMFWIHGGAFTSGEASDSLFDGGGLVSRGDVVVVTINYRLSTIGFLALADGKTNGNFGLADQILALDWVHEHITAFGGDPDRVTIFGQSAGAASVRALMASPKAIGKFAGAIPMSNLDGSNFASTYSNYFTIPQEVALAVNPILKETGCDTASDQLSCLRAFDPHQLVALPDQAKFLVVDGTFLTSTQLPLDGSGPIANVHTLMGFMRDDGAAFIGTPANGNVSQALAAAGLPQNVTGSTLFPVPTDSDPISNAFNVTSRVTTNVEFRCLDQATAFSAVKHNLLKSVWFYEFNRSYQTPGFSPNFPRCEAPIDDAHPFGDTNKEYYKCHSGELFYVFGTIPSTTDRPYRDDQDLPFMQQSVDIWTSFARTFNPNPDPAFLIAKGFSETASQFKAMSKWEPVTTSNINGEPLRQLQSPSFMIDFKERAQCEFLGFPLTFYG</sequence>
<feature type="domain" description="Carboxylesterase type B" evidence="4">
    <location>
        <begin position="164"/>
        <end position="636"/>
    </location>
</feature>
<dbReference type="Gene3D" id="3.40.50.1820">
    <property type="entry name" value="alpha/beta hydrolase"/>
    <property type="match status" value="1"/>
</dbReference>
<evidence type="ECO:0000259" key="4">
    <source>
        <dbReference type="Pfam" id="PF00135"/>
    </source>
</evidence>
<evidence type="ECO:0000313" key="5">
    <source>
        <dbReference type="EMBL" id="KAK7682729.1"/>
    </source>
</evidence>
<dbReference type="Proteomes" id="UP001385951">
    <property type="component" value="Unassembled WGS sequence"/>
</dbReference>
<dbReference type="EC" id="3.1.1.-" evidence="3"/>
<dbReference type="InterPro" id="IPR019819">
    <property type="entry name" value="Carboxylesterase_B_CS"/>
</dbReference>
<keyword evidence="2 3" id="KW-0378">Hydrolase</keyword>
<name>A0AAW0FUK1_9APHY</name>
<dbReference type="InterPro" id="IPR002018">
    <property type="entry name" value="CarbesteraseB"/>
</dbReference>
<protein>
    <recommendedName>
        <fullName evidence="3">Carboxylic ester hydrolase</fullName>
        <ecNumber evidence="3">3.1.1.-</ecNumber>
    </recommendedName>
</protein>
<dbReference type="SUPFAM" id="SSF53474">
    <property type="entry name" value="alpha/beta-Hydrolases"/>
    <property type="match status" value="1"/>
</dbReference>
<dbReference type="PANTHER" id="PTHR43142:SF3">
    <property type="entry name" value="PUTATIVE (AFU_ORTHOLOGUE AFUA_3G09070)-RELATED"/>
    <property type="match status" value="1"/>
</dbReference>
<evidence type="ECO:0000256" key="2">
    <source>
        <dbReference type="ARBA" id="ARBA00022801"/>
    </source>
</evidence>
<keyword evidence="6" id="KW-1185">Reference proteome</keyword>
<feature type="chain" id="PRO_5043112164" description="Carboxylic ester hydrolase" evidence="3">
    <location>
        <begin position="23"/>
        <end position="672"/>
    </location>
</feature>
<dbReference type="AlphaFoldDB" id="A0AAW0FUK1"/>
<dbReference type="EMBL" id="JASBNA010000034">
    <property type="protein sequence ID" value="KAK7682729.1"/>
    <property type="molecule type" value="Genomic_DNA"/>
</dbReference>
<dbReference type="PANTHER" id="PTHR43142">
    <property type="entry name" value="CARBOXYLIC ESTER HYDROLASE"/>
    <property type="match status" value="1"/>
</dbReference>
<feature type="signal peptide" evidence="3">
    <location>
        <begin position="1"/>
        <end position="22"/>
    </location>
</feature>
<dbReference type="InterPro" id="IPR029058">
    <property type="entry name" value="AB_hydrolase_fold"/>
</dbReference>
<dbReference type="Pfam" id="PF00135">
    <property type="entry name" value="COesterase"/>
    <property type="match status" value="1"/>
</dbReference>
<comment type="caution">
    <text evidence="5">The sequence shown here is derived from an EMBL/GenBank/DDBJ whole genome shotgun (WGS) entry which is preliminary data.</text>
</comment>
<gene>
    <name evidence="5" type="ORF">QCA50_014112</name>
</gene>
<dbReference type="PROSITE" id="PS00122">
    <property type="entry name" value="CARBOXYLESTERASE_B_1"/>
    <property type="match status" value="1"/>
</dbReference>
<evidence type="ECO:0000256" key="1">
    <source>
        <dbReference type="ARBA" id="ARBA00005964"/>
    </source>
</evidence>
<dbReference type="PROSITE" id="PS00941">
    <property type="entry name" value="CARBOXYLESTERASE_B_2"/>
    <property type="match status" value="1"/>
</dbReference>
<comment type="similarity">
    <text evidence="1 3">Belongs to the type-B carboxylesterase/lipase family.</text>
</comment>
<evidence type="ECO:0000256" key="3">
    <source>
        <dbReference type="RuleBase" id="RU361235"/>
    </source>
</evidence>
<dbReference type="InterPro" id="IPR019826">
    <property type="entry name" value="Carboxylesterase_B_AS"/>
</dbReference>